<dbReference type="InParanoid" id="A0A7N2MUE5"/>
<organism evidence="3 4">
    <name type="scientific">Quercus lobata</name>
    <name type="common">Valley oak</name>
    <dbReference type="NCBI Taxonomy" id="97700"/>
    <lineage>
        <taxon>Eukaryota</taxon>
        <taxon>Viridiplantae</taxon>
        <taxon>Streptophyta</taxon>
        <taxon>Embryophyta</taxon>
        <taxon>Tracheophyta</taxon>
        <taxon>Spermatophyta</taxon>
        <taxon>Magnoliopsida</taxon>
        <taxon>eudicotyledons</taxon>
        <taxon>Gunneridae</taxon>
        <taxon>Pentapetalae</taxon>
        <taxon>rosids</taxon>
        <taxon>fabids</taxon>
        <taxon>Fagales</taxon>
        <taxon>Fagaceae</taxon>
        <taxon>Quercus</taxon>
    </lineage>
</organism>
<evidence type="ECO:0000256" key="1">
    <source>
        <dbReference type="SAM" id="MobiDB-lite"/>
    </source>
</evidence>
<keyword evidence="2" id="KW-1133">Transmembrane helix</keyword>
<sequence length="235" mass="25583">MVEVNILLMLLIIFALILALSIKLHVLIRLSRMAVVNSEVSPTAHVSSLAPTPSLPHTLPTSPPLVSESLPSSSHSPSSSSLLTPPLVESLPSPTVPSVLVAVPAQNIYPMITISKDGIFKPKALAVTLWCDNVSALAIASNLVFHALTKHVEVDYHFVRERVLRRDLQVRYIATGGQLADIFTKSLSSFRFQFLCSKTMVSIDPLVLREDVSRISDSAKSTNEEGQEHTVPMVT</sequence>
<accession>A0A7N2MUE5</accession>
<name>A0A7N2MUE5_QUELO</name>
<dbReference type="AlphaFoldDB" id="A0A7N2MUE5"/>
<evidence type="ECO:0000256" key="2">
    <source>
        <dbReference type="SAM" id="Phobius"/>
    </source>
</evidence>
<keyword evidence="4" id="KW-1185">Reference proteome</keyword>
<keyword evidence="2" id="KW-0472">Membrane</keyword>
<protein>
    <submittedName>
        <fullName evidence="3">Uncharacterized protein</fullName>
    </submittedName>
</protein>
<reference evidence="3 4" key="1">
    <citation type="journal article" date="2016" name="G3 (Bethesda)">
        <title>First Draft Assembly and Annotation of the Genome of a California Endemic Oak Quercus lobata Nee (Fagaceae).</title>
        <authorList>
            <person name="Sork V.L."/>
            <person name="Fitz-Gibbon S.T."/>
            <person name="Puiu D."/>
            <person name="Crepeau M."/>
            <person name="Gugger P.F."/>
            <person name="Sherman R."/>
            <person name="Stevens K."/>
            <person name="Langley C.H."/>
            <person name="Pellegrini M."/>
            <person name="Salzberg S.L."/>
        </authorList>
    </citation>
    <scope>NUCLEOTIDE SEQUENCE [LARGE SCALE GENOMIC DNA]</scope>
    <source>
        <strain evidence="3 4">cv. SW786</strain>
    </source>
</reference>
<reference evidence="3" key="2">
    <citation type="submission" date="2021-01" db="UniProtKB">
        <authorList>
            <consortium name="EnsemblPlants"/>
        </authorList>
    </citation>
    <scope>IDENTIFICATION</scope>
</reference>
<feature type="transmembrane region" description="Helical" evidence="2">
    <location>
        <begin position="6"/>
        <end position="28"/>
    </location>
</feature>
<dbReference type="CDD" id="cd09272">
    <property type="entry name" value="RNase_HI_RT_Ty1"/>
    <property type="match status" value="1"/>
</dbReference>
<evidence type="ECO:0000313" key="3">
    <source>
        <dbReference type="EnsemblPlants" id="QL10p064699:mrna"/>
    </source>
</evidence>
<dbReference type="EMBL" id="LRBV02000010">
    <property type="status" value="NOT_ANNOTATED_CDS"/>
    <property type="molecule type" value="Genomic_DNA"/>
</dbReference>
<keyword evidence="2" id="KW-0812">Transmembrane</keyword>
<evidence type="ECO:0000313" key="4">
    <source>
        <dbReference type="Proteomes" id="UP000594261"/>
    </source>
</evidence>
<dbReference type="Gramene" id="QL10p064699:mrna">
    <property type="protein sequence ID" value="QL10p064699:mrna"/>
    <property type="gene ID" value="QL10p064699"/>
</dbReference>
<proteinExistence type="predicted"/>
<dbReference type="Proteomes" id="UP000594261">
    <property type="component" value="Chromosome 10"/>
</dbReference>
<dbReference type="EnsemblPlants" id="QL10p064699:mrna">
    <property type="protein sequence ID" value="QL10p064699:mrna"/>
    <property type="gene ID" value="QL10p064699"/>
</dbReference>
<feature type="region of interest" description="Disordered" evidence="1">
    <location>
        <begin position="48"/>
        <end position="81"/>
    </location>
</feature>